<gene>
    <name evidence="3" type="ORF">ASZ90_003193</name>
</gene>
<dbReference type="EMBL" id="LNQE01000382">
    <property type="protein sequence ID" value="KUG26957.1"/>
    <property type="molecule type" value="Genomic_DNA"/>
</dbReference>
<evidence type="ECO:0000256" key="2">
    <source>
        <dbReference type="SAM" id="Phobius"/>
    </source>
</evidence>
<comment type="caution">
    <text evidence="3">The sequence shown here is derived from an EMBL/GenBank/DDBJ whole genome shotgun (WGS) entry which is preliminary data.</text>
</comment>
<keyword evidence="2" id="KW-0812">Transmembrane</keyword>
<name>A0A0W8G1G1_9ZZZZ</name>
<evidence type="ECO:0000256" key="1">
    <source>
        <dbReference type="SAM" id="MobiDB-lite"/>
    </source>
</evidence>
<feature type="region of interest" description="Disordered" evidence="1">
    <location>
        <begin position="29"/>
        <end position="49"/>
    </location>
</feature>
<sequence length="69" mass="8170">MGLIRIIILALFVYVIIRLVRTLYRIFSSSSRQSSMHEPKQKKSKIDKKDIIEADFEEIKDQEKENSQN</sequence>
<feature type="transmembrane region" description="Helical" evidence="2">
    <location>
        <begin position="6"/>
        <end position="27"/>
    </location>
</feature>
<evidence type="ECO:0000313" key="3">
    <source>
        <dbReference type="EMBL" id="KUG26957.1"/>
    </source>
</evidence>
<reference evidence="3" key="1">
    <citation type="journal article" date="2015" name="Proc. Natl. Acad. Sci. U.S.A.">
        <title>Networks of energetic and metabolic interactions define dynamics in microbial communities.</title>
        <authorList>
            <person name="Embree M."/>
            <person name="Liu J.K."/>
            <person name="Al-Bassam M.M."/>
            <person name="Zengler K."/>
        </authorList>
    </citation>
    <scope>NUCLEOTIDE SEQUENCE</scope>
</reference>
<protein>
    <submittedName>
        <fullName evidence="3">Uncharacterized protein</fullName>
    </submittedName>
</protein>
<keyword evidence="2" id="KW-0472">Membrane</keyword>
<proteinExistence type="predicted"/>
<keyword evidence="2" id="KW-1133">Transmembrane helix</keyword>
<organism evidence="3">
    <name type="scientific">hydrocarbon metagenome</name>
    <dbReference type="NCBI Taxonomy" id="938273"/>
    <lineage>
        <taxon>unclassified sequences</taxon>
        <taxon>metagenomes</taxon>
        <taxon>ecological metagenomes</taxon>
    </lineage>
</organism>
<accession>A0A0W8G1G1</accession>
<dbReference type="AlphaFoldDB" id="A0A0W8G1G1"/>